<gene>
    <name evidence="2" type="ORF">FAZ69_12775</name>
</gene>
<sequence length="144" mass="16394">MKFKIILSVCALFASTTLMASGHDILSGAWRVKSVAGYSSSFGMSEKQINYLIGKRLIFGKSKIEVGRDTCLSPRLHFTEEDMFDFFYNGYRTDPDDLRLPERVTIATIECSNIFDISIFALDGRNRLIFEKLGVFYEAIRIKP</sequence>
<name>A0A4U1I8J7_9BURK</name>
<feature type="chain" id="PRO_5020699537" description="Lipocalin-like domain-containing protein" evidence="1">
    <location>
        <begin position="21"/>
        <end position="144"/>
    </location>
</feature>
<accession>A0A4U1I8J7</accession>
<evidence type="ECO:0000313" key="3">
    <source>
        <dbReference type="Proteomes" id="UP000305539"/>
    </source>
</evidence>
<dbReference type="RefSeq" id="WP_136894866.1">
    <property type="nucleotide sequence ID" value="NZ_SWJE01000005.1"/>
</dbReference>
<evidence type="ECO:0008006" key="4">
    <source>
        <dbReference type="Google" id="ProtNLM"/>
    </source>
</evidence>
<comment type="caution">
    <text evidence="2">The sequence shown here is derived from an EMBL/GenBank/DDBJ whole genome shotgun (WGS) entry which is preliminary data.</text>
</comment>
<dbReference type="AlphaFoldDB" id="A0A4U1I8J7"/>
<proteinExistence type="predicted"/>
<evidence type="ECO:0000256" key="1">
    <source>
        <dbReference type="SAM" id="SignalP"/>
    </source>
</evidence>
<feature type="signal peptide" evidence="1">
    <location>
        <begin position="1"/>
        <end position="20"/>
    </location>
</feature>
<evidence type="ECO:0000313" key="2">
    <source>
        <dbReference type="EMBL" id="TKC89776.1"/>
    </source>
</evidence>
<reference evidence="2 3" key="1">
    <citation type="submission" date="2019-04" db="EMBL/GenBank/DDBJ databases">
        <title>Trinickia sp. 7GSK02, isolated from subtropical forest soil.</title>
        <authorList>
            <person name="Gao Z.-H."/>
            <person name="Qiu L.-H."/>
        </authorList>
    </citation>
    <scope>NUCLEOTIDE SEQUENCE [LARGE SCALE GENOMIC DNA]</scope>
    <source>
        <strain evidence="2 3">7GSK02</strain>
    </source>
</reference>
<protein>
    <recommendedName>
        <fullName evidence="4">Lipocalin-like domain-containing protein</fullName>
    </recommendedName>
</protein>
<dbReference type="Proteomes" id="UP000305539">
    <property type="component" value="Unassembled WGS sequence"/>
</dbReference>
<keyword evidence="1" id="KW-0732">Signal</keyword>
<keyword evidence="3" id="KW-1185">Reference proteome</keyword>
<dbReference type="EMBL" id="SWJE01000005">
    <property type="protein sequence ID" value="TKC89776.1"/>
    <property type="molecule type" value="Genomic_DNA"/>
</dbReference>
<organism evidence="2 3">
    <name type="scientific">Trinickia terrae</name>
    <dbReference type="NCBI Taxonomy" id="2571161"/>
    <lineage>
        <taxon>Bacteria</taxon>
        <taxon>Pseudomonadati</taxon>
        <taxon>Pseudomonadota</taxon>
        <taxon>Betaproteobacteria</taxon>
        <taxon>Burkholderiales</taxon>
        <taxon>Burkholderiaceae</taxon>
        <taxon>Trinickia</taxon>
    </lineage>
</organism>